<dbReference type="GO" id="GO:0031267">
    <property type="term" value="F:small GTPase binding"/>
    <property type="evidence" value="ECO:0007669"/>
    <property type="project" value="TreeGrafter"/>
</dbReference>
<comment type="caution">
    <text evidence="13">The sequence shown here is derived from an EMBL/GenBank/DDBJ whole genome shotgun (WGS) entry which is preliminary data.</text>
</comment>
<feature type="domain" description="Rab-GAP TBC" evidence="12">
    <location>
        <begin position="99"/>
        <end position="290"/>
    </location>
</feature>
<dbReference type="Gene3D" id="1.10.10.750">
    <property type="entry name" value="Ypt/Rab-GAP domain of gyp1p, domain 1"/>
    <property type="match status" value="1"/>
</dbReference>
<keyword evidence="5" id="KW-0007">Acetylation</keyword>
<dbReference type="FunFam" id="1.10.8.270:FF:000010">
    <property type="entry name" value="Putative USP6 N-terminal-like protein"/>
    <property type="match status" value="1"/>
</dbReference>
<evidence type="ECO:0000256" key="4">
    <source>
        <dbReference type="ARBA" id="ARBA00022553"/>
    </source>
</evidence>
<evidence type="ECO:0000256" key="10">
    <source>
        <dbReference type="ARBA" id="ARBA00070172"/>
    </source>
</evidence>
<dbReference type="GO" id="GO:0005096">
    <property type="term" value="F:GTPase activator activity"/>
    <property type="evidence" value="ECO:0007669"/>
    <property type="project" value="UniProtKB-KW"/>
</dbReference>
<name>A0A3M6UT78_POCDA</name>
<organism evidence="13 14">
    <name type="scientific">Pocillopora damicornis</name>
    <name type="common">Cauliflower coral</name>
    <name type="synonym">Millepora damicornis</name>
    <dbReference type="NCBI Taxonomy" id="46731"/>
    <lineage>
        <taxon>Eukaryota</taxon>
        <taxon>Metazoa</taxon>
        <taxon>Cnidaria</taxon>
        <taxon>Anthozoa</taxon>
        <taxon>Hexacorallia</taxon>
        <taxon>Scleractinia</taxon>
        <taxon>Astrocoeniina</taxon>
        <taxon>Pocilloporidae</taxon>
        <taxon>Pocillopora</taxon>
    </lineage>
</organism>
<dbReference type="Pfam" id="PF00566">
    <property type="entry name" value="RabGAP-TBC"/>
    <property type="match status" value="1"/>
</dbReference>
<keyword evidence="7" id="KW-0968">Cytoplasmic vesicle</keyword>
<evidence type="ECO:0000313" key="13">
    <source>
        <dbReference type="EMBL" id="RMX56809.1"/>
    </source>
</evidence>
<dbReference type="AlphaFoldDB" id="A0A3M6UT78"/>
<dbReference type="InterPro" id="IPR000195">
    <property type="entry name" value="Rab-GAP-TBC_dom"/>
</dbReference>
<feature type="compositionally biased region" description="Basic and acidic residues" evidence="11">
    <location>
        <begin position="474"/>
        <end position="484"/>
    </location>
</feature>
<comment type="function">
    <text evidence="8">Acts as a GTPase-activating protein for RAB5A and RAB43. Involved in receptor trafficking. In complex with EPS8 inhibits internalization of EGFR. Involved in retrograde transport from the endocytic pathway to the Golgi apparatus. Involved in the transport of Shiga toxin from early and recycling endosomes to the trans-Golgi network. Required for structural integrity of the Golgi complex.</text>
</comment>
<keyword evidence="4" id="KW-0597">Phosphoprotein</keyword>
<feature type="region of interest" description="Disordered" evidence="11">
    <location>
        <begin position="461"/>
        <end position="484"/>
    </location>
</feature>
<dbReference type="Gene3D" id="1.10.8.270">
    <property type="entry name" value="putative rabgap domain of human tbc1 domain family member 14 like domains"/>
    <property type="match status" value="1"/>
</dbReference>
<protein>
    <recommendedName>
        <fullName evidence="10">USP6 N-terminal-like protein</fullName>
    </recommendedName>
</protein>
<feature type="compositionally biased region" description="Polar residues" evidence="11">
    <location>
        <begin position="416"/>
        <end position="438"/>
    </location>
</feature>
<comment type="subunit">
    <text evidence="9">Interacts with EPS8.</text>
</comment>
<evidence type="ECO:0000256" key="11">
    <source>
        <dbReference type="SAM" id="MobiDB-lite"/>
    </source>
</evidence>
<proteinExistence type="predicted"/>
<evidence type="ECO:0000256" key="2">
    <source>
        <dbReference type="ARBA" id="ARBA00004555"/>
    </source>
</evidence>
<gene>
    <name evidence="13" type="ORF">pdam_00009917</name>
</gene>
<dbReference type="SMART" id="SM00164">
    <property type="entry name" value="TBC"/>
    <property type="match status" value="1"/>
</dbReference>
<dbReference type="FunFam" id="1.10.472.80:FF:000019">
    <property type="entry name" value="USP6 N-terminal like"/>
    <property type="match status" value="1"/>
</dbReference>
<reference evidence="13 14" key="1">
    <citation type="journal article" date="2018" name="Sci. Rep.">
        <title>Comparative analysis of the Pocillopora damicornis genome highlights role of immune system in coral evolution.</title>
        <authorList>
            <person name="Cunning R."/>
            <person name="Bay R.A."/>
            <person name="Gillette P."/>
            <person name="Baker A.C."/>
            <person name="Traylor-Knowles N."/>
        </authorList>
    </citation>
    <scope>NUCLEOTIDE SEQUENCE [LARGE SCALE GENOMIC DNA]</scope>
    <source>
        <strain evidence="13">RSMAS</strain>
        <tissue evidence="13">Whole animal</tissue>
    </source>
</reference>
<keyword evidence="6" id="KW-0333">Golgi apparatus</keyword>
<dbReference type="EMBL" id="RCHS01000794">
    <property type="protein sequence ID" value="RMX56809.1"/>
    <property type="molecule type" value="Genomic_DNA"/>
</dbReference>
<keyword evidence="3" id="KW-0343">GTPase activation</keyword>
<dbReference type="SUPFAM" id="SSF47923">
    <property type="entry name" value="Ypt/Rab-GAP domain of gyp1p"/>
    <property type="match status" value="2"/>
</dbReference>
<evidence type="ECO:0000256" key="8">
    <source>
        <dbReference type="ARBA" id="ARBA00059926"/>
    </source>
</evidence>
<dbReference type="STRING" id="46731.A0A3M6UT78"/>
<dbReference type="Proteomes" id="UP000275408">
    <property type="component" value="Unassembled WGS sequence"/>
</dbReference>
<evidence type="ECO:0000256" key="9">
    <source>
        <dbReference type="ARBA" id="ARBA00064037"/>
    </source>
</evidence>
<sequence>MSFSSEIDEDYEKTRNHIVAKYDRGYDENAEIDDWEDANFFVYKITDRYGFLHRNDQPEGRDDKLIALERERVQKWVKMTKNWEKYIHGEKLRRRIYKGIPNSMRGETWKKLLQVENVPNRSTVYESMKRIARNQSPDIRQIDLDVNRTYRDHIMFRERYGIKQQALFHVLAAYSMYNVEVGYCQGMSGIAALLLMYLNEEDAFWALSALLTDKKHAMHGFFVPGFPKLIRFQEHHDKILRKLLSRLHKNLEKEGCYSTLYTLKWFMQCFLDRVPFTLTLRLWDIFMLEGDRLLTAMAYNIMKMHRKIFIKMGLEEVVQFLQEKMHAYHYDDDEVIELLQAAMFDLKRLGLDTPPAPSRAEFPSLPPGASLKRGVYQTASARARKNKEKDKIIRVPMDRPPSPVSPEISPLRGVPTNLSHSPPSNMNRSETSVSTFPGTPTEYRSEASVSTIIEIKRHPQLPSSYRGDLNNQHTTHDDPRWLDHRKSDGHEVEISRYKPPDGRIVYHSESVLPSSDSVTDGSMRRRRTTEGSYNSMSTFRPINGDVDALVMASRPGGSPVWKHHSNEHQHTEVSWTYSKLTKFLAARNARFCEDIVFRGGACVVAGLEAKPVSAAGTASSVYRMSRGKLLKPICLVSRNFDLPCWDPDR</sequence>
<evidence type="ECO:0000256" key="3">
    <source>
        <dbReference type="ARBA" id="ARBA00022468"/>
    </source>
</evidence>
<evidence type="ECO:0000259" key="12">
    <source>
        <dbReference type="PROSITE" id="PS50086"/>
    </source>
</evidence>
<dbReference type="InterPro" id="IPR050302">
    <property type="entry name" value="Rab_GAP_TBC_domain"/>
</dbReference>
<dbReference type="Gene3D" id="1.10.472.80">
    <property type="entry name" value="Ypt/Rab-GAP domain of gyp1p, domain 3"/>
    <property type="match status" value="1"/>
</dbReference>
<comment type="subcellular location">
    <subcellularLocation>
        <location evidence="1">Cytoplasmic vesicle</location>
    </subcellularLocation>
    <subcellularLocation>
        <location evidence="2">Golgi apparatus</location>
    </subcellularLocation>
</comment>
<dbReference type="InterPro" id="IPR035969">
    <property type="entry name" value="Rab-GAP_TBC_sf"/>
</dbReference>
<dbReference type="PROSITE" id="PS50086">
    <property type="entry name" value="TBC_RABGAP"/>
    <property type="match status" value="1"/>
</dbReference>
<dbReference type="GO" id="GO:0031410">
    <property type="term" value="C:cytoplasmic vesicle"/>
    <property type="evidence" value="ECO:0007669"/>
    <property type="project" value="UniProtKB-SubCell"/>
</dbReference>
<feature type="region of interest" description="Disordered" evidence="11">
    <location>
        <begin position="512"/>
        <end position="537"/>
    </location>
</feature>
<keyword evidence="14" id="KW-1185">Reference proteome</keyword>
<dbReference type="GO" id="GO:0005794">
    <property type="term" value="C:Golgi apparatus"/>
    <property type="evidence" value="ECO:0007669"/>
    <property type="project" value="UniProtKB-SubCell"/>
</dbReference>
<evidence type="ECO:0000256" key="1">
    <source>
        <dbReference type="ARBA" id="ARBA00004541"/>
    </source>
</evidence>
<dbReference type="OrthoDB" id="294251at2759"/>
<dbReference type="PANTHER" id="PTHR47219:SF19">
    <property type="entry name" value="USP6 N-TERMINAL-LIKE PROTEIN ISOFORM X1"/>
    <property type="match status" value="1"/>
</dbReference>
<dbReference type="PANTHER" id="PTHR47219">
    <property type="entry name" value="RAB GTPASE-ACTIVATING PROTEIN 1-LIKE"/>
    <property type="match status" value="1"/>
</dbReference>
<evidence type="ECO:0000256" key="6">
    <source>
        <dbReference type="ARBA" id="ARBA00023034"/>
    </source>
</evidence>
<evidence type="ECO:0000256" key="5">
    <source>
        <dbReference type="ARBA" id="ARBA00022990"/>
    </source>
</evidence>
<evidence type="ECO:0000256" key="7">
    <source>
        <dbReference type="ARBA" id="ARBA00023329"/>
    </source>
</evidence>
<dbReference type="FunFam" id="1.10.10.750:FF:000001">
    <property type="entry name" value="TBC1 domain family member 10A"/>
    <property type="match status" value="1"/>
</dbReference>
<accession>A0A3M6UT78</accession>
<evidence type="ECO:0000313" key="14">
    <source>
        <dbReference type="Proteomes" id="UP000275408"/>
    </source>
</evidence>
<feature type="region of interest" description="Disordered" evidence="11">
    <location>
        <begin position="395"/>
        <end position="445"/>
    </location>
</feature>